<gene>
    <name evidence="1" type="ORF">NEOLEDRAFT_1127839</name>
</gene>
<name>A0A165VNE3_9AGAM</name>
<organism evidence="1 2">
    <name type="scientific">Neolentinus lepideus HHB14362 ss-1</name>
    <dbReference type="NCBI Taxonomy" id="1314782"/>
    <lineage>
        <taxon>Eukaryota</taxon>
        <taxon>Fungi</taxon>
        <taxon>Dikarya</taxon>
        <taxon>Basidiomycota</taxon>
        <taxon>Agaricomycotina</taxon>
        <taxon>Agaricomycetes</taxon>
        <taxon>Gloeophyllales</taxon>
        <taxon>Gloeophyllaceae</taxon>
        <taxon>Neolentinus</taxon>
    </lineage>
</organism>
<dbReference type="STRING" id="1314782.A0A165VNE3"/>
<dbReference type="PANTHER" id="PTHR15955">
    <property type="entry name" value="RWD DOMAIN CONTAINING PROTEIN 2"/>
    <property type="match status" value="1"/>
</dbReference>
<dbReference type="InParanoid" id="A0A165VNE3"/>
<sequence length="125" mass="14264">MANADLRALMFFHHILNKTKKRALCQLAIERSIRGYVKYGYPGVLVCQGEDAEIKGYIREVKNMRWQQVRLDAMDRVPQDPPAHIPMALKGLEEVASISDIVKTLGVLGSDWETWFKQGMGYSPR</sequence>
<dbReference type="InterPro" id="IPR017359">
    <property type="entry name" value="Phi-like"/>
</dbReference>
<evidence type="ECO:0000313" key="2">
    <source>
        <dbReference type="Proteomes" id="UP000076761"/>
    </source>
</evidence>
<protein>
    <submittedName>
        <fullName evidence="1">Uncharacterized protein</fullName>
    </submittedName>
</protein>
<dbReference type="AlphaFoldDB" id="A0A165VNE3"/>
<dbReference type="PANTHER" id="PTHR15955:SF8">
    <property type="entry name" value="RWD DOMAIN-CONTAINING PROTEIN 2B-RELATED"/>
    <property type="match status" value="1"/>
</dbReference>
<evidence type="ECO:0000313" key="1">
    <source>
        <dbReference type="EMBL" id="KZT29936.1"/>
    </source>
</evidence>
<keyword evidence="2" id="KW-1185">Reference proteome</keyword>
<proteinExistence type="predicted"/>
<accession>A0A165VNE3</accession>
<dbReference type="Proteomes" id="UP000076761">
    <property type="component" value="Unassembled WGS sequence"/>
</dbReference>
<dbReference type="OrthoDB" id="432412at2759"/>
<dbReference type="EMBL" id="KV425553">
    <property type="protein sequence ID" value="KZT29936.1"/>
    <property type="molecule type" value="Genomic_DNA"/>
</dbReference>
<reference evidence="1 2" key="1">
    <citation type="journal article" date="2016" name="Mol. Biol. Evol.">
        <title>Comparative Genomics of Early-Diverging Mushroom-Forming Fungi Provides Insights into the Origins of Lignocellulose Decay Capabilities.</title>
        <authorList>
            <person name="Nagy L.G."/>
            <person name="Riley R."/>
            <person name="Tritt A."/>
            <person name="Adam C."/>
            <person name="Daum C."/>
            <person name="Floudas D."/>
            <person name="Sun H."/>
            <person name="Yadav J.S."/>
            <person name="Pangilinan J."/>
            <person name="Larsson K.H."/>
            <person name="Matsuura K."/>
            <person name="Barry K."/>
            <person name="Labutti K."/>
            <person name="Kuo R."/>
            <person name="Ohm R.A."/>
            <person name="Bhattacharya S.S."/>
            <person name="Shirouzu T."/>
            <person name="Yoshinaga Y."/>
            <person name="Martin F.M."/>
            <person name="Grigoriev I.V."/>
            <person name="Hibbett D.S."/>
        </authorList>
    </citation>
    <scope>NUCLEOTIDE SEQUENCE [LARGE SCALE GENOMIC DNA]</scope>
    <source>
        <strain evidence="1 2">HHB14362 ss-1</strain>
    </source>
</reference>